<dbReference type="InterPro" id="IPR032710">
    <property type="entry name" value="NTF2-like_dom_sf"/>
</dbReference>
<organism evidence="1 2">
    <name type="scientific">Streptantibioticus silvisoli</name>
    <dbReference type="NCBI Taxonomy" id="2705255"/>
    <lineage>
        <taxon>Bacteria</taxon>
        <taxon>Bacillati</taxon>
        <taxon>Actinomycetota</taxon>
        <taxon>Actinomycetes</taxon>
        <taxon>Kitasatosporales</taxon>
        <taxon>Streptomycetaceae</taxon>
        <taxon>Streptantibioticus</taxon>
    </lineage>
</organism>
<dbReference type="Gene3D" id="3.10.450.50">
    <property type="match status" value="2"/>
</dbReference>
<name>A0ABT6W1H4_9ACTN</name>
<evidence type="ECO:0000313" key="2">
    <source>
        <dbReference type="Proteomes" id="UP001156398"/>
    </source>
</evidence>
<protein>
    <submittedName>
        <fullName evidence="1">Nuclear transport factor 2 family protein</fullName>
    </submittedName>
</protein>
<proteinExistence type="predicted"/>
<keyword evidence="2" id="KW-1185">Reference proteome</keyword>
<comment type="caution">
    <text evidence="1">The sequence shown here is derived from an EMBL/GenBank/DDBJ whole genome shotgun (WGS) entry which is preliminary data.</text>
</comment>
<sequence length="245" mass="26883">MDNEKRMIAWCRMWTEDPSLAHDLMSDGCVQWSGQGERLDAVVGPAEQEQFVTAYQARQVNVYSPRVLIDAGDRFAYLWDVTTPDGQVLTGLDVNILNGSHVQENWTFVGRRRCELPDPGPSEPAPTAPAAIEELARRWVRFRNGRTEPAEELVTGDFALFSAAGPAGDVSGPAELATLVERQAVTALTIHREPVVDLGRGRVAFLWTATSAADGTTVGGADVLTVRDGRFACAWSFTGMRPFRY</sequence>
<accession>A0ABT6W1H4</accession>
<dbReference type="EMBL" id="JAAGKO020000025">
    <property type="protein sequence ID" value="MDI5964598.1"/>
    <property type="molecule type" value="Genomic_DNA"/>
</dbReference>
<dbReference type="RefSeq" id="WP_271323859.1">
    <property type="nucleotide sequence ID" value="NZ_JAAGKO020000025.1"/>
</dbReference>
<reference evidence="1 2" key="1">
    <citation type="submission" date="2023-05" db="EMBL/GenBank/DDBJ databases">
        <title>Streptantibioticus silvisoli sp. nov., acidotolerant actinomycetes 1 from pine litter.</title>
        <authorList>
            <person name="Swiecimska M."/>
            <person name="Golinska P."/>
            <person name="Sangal V."/>
            <person name="Wachnowicz B."/>
            <person name="Goodfellow M."/>
        </authorList>
    </citation>
    <scope>NUCLEOTIDE SEQUENCE [LARGE SCALE GENOMIC DNA]</scope>
    <source>
        <strain evidence="1 2">SL54</strain>
    </source>
</reference>
<evidence type="ECO:0000313" key="1">
    <source>
        <dbReference type="EMBL" id="MDI5964598.1"/>
    </source>
</evidence>
<dbReference type="SUPFAM" id="SSF54427">
    <property type="entry name" value="NTF2-like"/>
    <property type="match status" value="2"/>
</dbReference>
<dbReference type="Proteomes" id="UP001156398">
    <property type="component" value="Unassembled WGS sequence"/>
</dbReference>
<gene>
    <name evidence="1" type="ORF">POF43_018010</name>
</gene>